<evidence type="ECO:0000313" key="9">
    <source>
        <dbReference type="Proteomes" id="UP000242847"/>
    </source>
</evidence>
<dbReference type="PROSITE" id="PS51900">
    <property type="entry name" value="CB"/>
    <property type="match status" value="1"/>
</dbReference>
<dbReference type="OrthoDB" id="8781634at2"/>
<dbReference type="InterPro" id="IPR011010">
    <property type="entry name" value="DNA_brk_join_enz"/>
</dbReference>
<evidence type="ECO:0000256" key="3">
    <source>
        <dbReference type="ARBA" id="ARBA00023125"/>
    </source>
</evidence>
<dbReference type="SUPFAM" id="SSF54171">
    <property type="entry name" value="DNA-binding domain"/>
    <property type="match status" value="1"/>
</dbReference>
<dbReference type="SUPFAM" id="SSF56349">
    <property type="entry name" value="DNA breaking-rejoining enzymes"/>
    <property type="match status" value="1"/>
</dbReference>
<feature type="domain" description="Core-binding (CB)" evidence="7">
    <location>
        <begin position="74"/>
        <end position="155"/>
    </location>
</feature>
<dbReference type="Gene3D" id="1.10.443.10">
    <property type="entry name" value="Intergrase catalytic core"/>
    <property type="match status" value="1"/>
</dbReference>
<reference evidence="8 9" key="1">
    <citation type="submission" date="2017-01" db="EMBL/GenBank/DDBJ databases">
        <title>Draft genome sequence of Pseudomonas pachastrellae type strain CCUG 46540T from a deep sea.</title>
        <authorList>
            <person name="Gomila M."/>
            <person name="Mulet M."/>
            <person name="Lalucat J."/>
            <person name="Garcia-Valdes E."/>
        </authorList>
    </citation>
    <scope>NUCLEOTIDE SEQUENCE [LARGE SCALE GENOMIC DNA]</scope>
    <source>
        <strain evidence="8 9">CCUG 46540</strain>
    </source>
</reference>
<dbReference type="GO" id="GO:0008907">
    <property type="term" value="F:integrase activity"/>
    <property type="evidence" value="ECO:0007669"/>
    <property type="project" value="InterPro"/>
</dbReference>
<dbReference type="InterPro" id="IPR044068">
    <property type="entry name" value="CB"/>
</dbReference>
<feature type="domain" description="Tyr recombinase" evidence="6">
    <location>
        <begin position="175"/>
        <end position="360"/>
    </location>
</feature>
<dbReference type="Pfam" id="PF09003">
    <property type="entry name" value="Arm-DNA-bind_1"/>
    <property type="match status" value="1"/>
</dbReference>
<organism evidence="8 9">
    <name type="scientific">Halopseudomonas pachastrellae</name>
    <dbReference type="NCBI Taxonomy" id="254161"/>
    <lineage>
        <taxon>Bacteria</taxon>
        <taxon>Pseudomonadati</taxon>
        <taxon>Pseudomonadota</taxon>
        <taxon>Gammaproteobacteria</taxon>
        <taxon>Pseudomonadales</taxon>
        <taxon>Pseudomonadaceae</taxon>
        <taxon>Halopseudomonas</taxon>
    </lineage>
</organism>
<dbReference type="InterPro" id="IPR050808">
    <property type="entry name" value="Phage_Integrase"/>
</dbReference>
<evidence type="ECO:0000313" key="8">
    <source>
        <dbReference type="EMBL" id="ONM43111.1"/>
    </source>
</evidence>
<dbReference type="AlphaFoldDB" id="A0A1S8DDR2"/>
<dbReference type="InterPro" id="IPR015094">
    <property type="entry name" value="Integrase_lambda-typ_DNA-bd_N"/>
</dbReference>
<name>A0A1S8DDR2_9GAMM</name>
<gene>
    <name evidence="8" type="ORF">BXT89_14240</name>
</gene>
<dbReference type="PROSITE" id="PS51898">
    <property type="entry name" value="TYR_RECOMBINASE"/>
    <property type="match status" value="1"/>
</dbReference>
<evidence type="ECO:0000256" key="5">
    <source>
        <dbReference type="PROSITE-ProRule" id="PRU01248"/>
    </source>
</evidence>
<dbReference type="InterPro" id="IPR002104">
    <property type="entry name" value="Integrase_catalytic"/>
</dbReference>
<keyword evidence="4" id="KW-0233">DNA recombination</keyword>
<comment type="caution">
    <text evidence="8">The sequence shown here is derived from an EMBL/GenBank/DDBJ whole genome shotgun (WGS) entry which is preliminary data.</text>
</comment>
<comment type="similarity">
    <text evidence="1">Belongs to the 'phage' integrase family.</text>
</comment>
<dbReference type="Gene3D" id="3.30.160.60">
    <property type="entry name" value="Classic Zinc Finger"/>
    <property type="match status" value="1"/>
</dbReference>
<dbReference type="InterPro" id="IPR010998">
    <property type="entry name" value="Integrase_recombinase_N"/>
</dbReference>
<evidence type="ECO:0000259" key="7">
    <source>
        <dbReference type="PROSITE" id="PS51900"/>
    </source>
</evidence>
<keyword evidence="9" id="KW-1185">Reference proteome</keyword>
<dbReference type="STRING" id="254161.SAMN05216256_10167"/>
<dbReference type="PANTHER" id="PTHR30629">
    <property type="entry name" value="PROPHAGE INTEGRASE"/>
    <property type="match status" value="1"/>
</dbReference>
<sequence length="360" mass="40461">MAPRPRTAGSKDLPPNLYRKTDKRNGVTYYTYRDPMTGRSFGLGADKASAIREAHAANAHFSPASLAQRMQVGQPFRAWCDEYRRIIDERDIAVSTRRNLGMRINRLTELFGDRDIRDISTREVADYLGGLAKEGKAQMSRAMRSLLSDMFAEAIAAGWTDANPVQVTKAARVKVQRSRLSLELWKAIYDRAKQPWLQRAMEIALLTGQRRDDIAGMLFKDVVDDHLQVIQSKTGQRLRISTAVRLDCIGLDLGTVIQRCRDNVLSKHLVHHARRVSRAMPGQPIMLDTLSKAFADARDAAMADLGLSYPMPPSFHEMRSLAARLHSAEGRDAQALLGHKSSKMTDLYRDSRGTEWIEVA</sequence>
<evidence type="ECO:0000256" key="1">
    <source>
        <dbReference type="ARBA" id="ARBA00008857"/>
    </source>
</evidence>
<dbReference type="Proteomes" id="UP000242847">
    <property type="component" value="Unassembled WGS sequence"/>
</dbReference>
<dbReference type="GO" id="GO:0006310">
    <property type="term" value="P:DNA recombination"/>
    <property type="evidence" value="ECO:0007669"/>
    <property type="project" value="UniProtKB-KW"/>
</dbReference>
<keyword evidence="3 5" id="KW-0238">DNA-binding</keyword>
<keyword evidence="2" id="KW-0229">DNA integration</keyword>
<evidence type="ECO:0000256" key="2">
    <source>
        <dbReference type="ARBA" id="ARBA00022908"/>
    </source>
</evidence>
<dbReference type="InterPro" id="IPR016177">
    <property type="entry name" value="DNA-bd_dom_sf"/>
</dbReference>
<dbReference type="EMBL" id="MUBC01000035">
    <property type="protein sequence ID" value="ONM43111.1"/>
    <property type="molecule type" value="Genomic_DNA"/>
</dbReference>
<protein>
    <submittedName>
        <fullName evidence="8">Integrase</fullName>
    </submittedName>
</protein>
<dbReference type="Pfam" id="PF00589">
    <property type="entry name" value="Phage_integrase"/>
    <property type="match status" value="1"/>
</dbReference>
<dbReference type="Pfam" id="PF22022">
    <property type="entry name" value="Phage_int_M"/>
    <property type="match status" value="1"/>
</dbReference>
<dbReference type="PANTHER" id="PTHR30629:SF2">
    <property type="entry name" value="PROPHAGE INTEGRASE INTS-RELATED"/>
    <property type="match status" value="1"/>
</dbReference>
<proteinExistence type="inferred from homology"/>
<dbReference type="RefSeq" id="WP_083728346.1">
    <property type="nucleotide sequence ID" value="NZ_FOUD01000001.1"/>
</dbReference>
<dbReference type="Gene3D" id="1.10.150.130">
    <property type="match status" value="1"/>
</dbReference>
<dbReference type="InterPro" id="IPR013762">
    <property type="entry name" value="Integrase-like_cat_sf"/>
</dbReference>
<accession>A0A1S8DDR2</accession>
<evidence type="ECO:0000259" key="6">
    <source>
        <dbReference type="PROSITE" id="PS51898"/>
    </source>
</evidence>
<dbReference type="InterPro" id="IPR053876">
    <property type="entry name" value="Phage_int_M"/>
</dbReference>
<dbReference type="GO" id="GO:0003677">
    <property type="term" value="F:DNA binding"/>
    <property type="evidence" value="ECO:0007669"/>
    <property type="project" value="UniProtKB-UniRule"/>
</dbReference>
<evidence type="ECO:0000256" key="4">
    <source>
        <dbReference type="ARBA" id="ARBA00023172"/>
    </source>
</evidence>